<dbReference type="OrthoDB" id="5381599at2"/>
<feature type="compositionally biased region" description="Pro residues" evidence="1">
    <location>
        <begin position="115"/>
        <end position="156"/>
    </location>
</feature>
<evidence type="ECO:0000313" key="3">
    <source>
        <dbReference type="Proteomes" id="UP000295781"/>
    </source>
</evidence>
<dbReference type="EMBL" id="CP012670">
    <property type="protein sequence ID" value="AUX25568.1"/>
    <property type="molecule type" value="Genomic_DNA"/>
</dbReference>
<feature type="compositionally biased region" description="Low complexity" evidence="1">
    <location>
        <begin position="206"/>
        <end position="220"/>
    </location>
</feature>
<proteinExistence type="predicted"/>
<organism evidence="2 3">
    <name type="scientific">Sorangium cellulosum</name>
    <name type="common">Polyangium cellulosum</name>
    <dbReference type="NCBI Taxonomy" id="56"/>
    <lineage>
        <taxon>Bacteria</taxon>
        <taxon>Pseudomonadati</taxon>
        <taxon>Myxococcota</taxon>
        <taxon>Polyangia</taxon>
        <taxon>Polyangiales</taxon>
        <taxon>Polyangiaceae</taxon>
        <taxon>Sorangium</taxon>
    </lineage>
</organism>
<dbReference type="Proteomes" id="UP000295781">
    <property type="component" value="Chromosome"/>
</dbReference>
<evidence type="ECO:0000256" key="1">
    <source>
        <dbReference type="SAM" id="MobiDB-lite"/>
    </source>
</evidence>
<sequence length="354" mass="36829">MKAPSPLLGFNNNVRHKGRLFHIQTEDSGIRHPHIITHLFADGGRILKTTKTSYAEHVGQASLAETVRGMMKEQHKAMFIALRDGHFDYLFDENAAPPAAAAPPEPSKPARPAAPSSPEPISAPSPIPAARPAAPEPPPRPKAAASPPPPPRPAAPARPAAAPIGVAPPAPPPRAAAVEPAPAAQGTRPRLEPDPAARKALGSGHAASPPAGRAVRPAPAEIKPEPSIDLDLDALERAAAEAQTPFFQQIQDLPPPPASVIGRRTEAATSGAGVYSNVHPEQPVTPAPAVQIEQFSGGAGSGRYAASRPASIFATNRPSEGASIFGEDLISEKSLDEVILSYLAEDLDSPSEKK</sequence>
<feature type="region of interest" description="Disordered" evidence="1">
    <location>
        <begin position="97"/>
        <end position="261"/>
    </location>
</feature>
<feature type="compositionally biased region" description="Pro residues" evidence="1">
    <location>
        <begin position="100"/>
        <end position="109"/>
    </location>
</feature>
<accession>A0A4P2Q8Q5</accession>
<gene>
    <name evidence="2" type="ORF">SOCEGT47_061160</name>
</gene>
<dbReference type="AlphaFoldDB" id="A0A4P2Q8Q5"/>
<evidence type="ECO:0000313" key="2">
    <source>
        <dbReference type="EMBL" id="AUX25568.1"/>
    </source>
</evidence>
<name>A0A4P2Q8Q5_SORCE</name>
<reference evidence="2 3" key="1">
    <citation type="submission" date="2015-09" db="EMBL/GenBank/DDBJ databases">
        <title>Sorangium comparison.</title>
        <authorList>
            <person name="Zaburannyi N."/>
            <person name="Bunk B."/>
            <person name="Overmann J."/>
            <person name="Mueller R."/>
        </authorList>
    </citation>
    <scope>NUCLEOTIDE SEQUENCE [LARGE SCALE GENOMIC DNA]</scope>
    <source>
        <strain evidence="2 3">So ceGT47</strain>
    </source>
</reference>
<feature type="compositionally biased region" description="Low complexity" evidence="1">
    <location>
        <begin position="175"/>
        <end position="184"/>
    </location>
</feature>
<protein>
    <submittedName>
        <fullName evidence="2">Uncharacterized protein</fullName>
    </submittedName>
</protein>
<dbReference type="PRINTS" id="PR01217">
    <property type="entry name" value="PRICHEXTENSN"/>
</dbReference>